<organism evidence="11 12">
    <name type="scientific">Selenomonas sputigena (strain ATCC 35185 / DSM 20758 / CCUG 44933 / VPI D19B-28)</name>
    <dbReference type="NCBI Taxonomy" id="546271"/>
    <lineage>
        <taxon>Bacteria</taxon>
        <taxon>Bacillati</taxon>
        <taxon>Bacillota</taxon>
        <taxon>Negativicutes</taxon>
        <taxon>Selenomonadales</taxon>
        <taxon>Selenomonadaceae</taxon>
        <taxon>Selenomonas</taxon>
    </lineage>
</organism>
<evidence type="ECO:0000256" key="3">
    <source>
        <dbReference type="ARBA" id="ARBA00014042"/>
    </source>
</evidence>
<dbReference type="EMBL" id="ACKP02000038">
    <property type="protein sequence ID" value="EEX76992.1"/>
    <property type="molecule type" value="Genomic_DNA"/>
</dbReference>
<comment type="subunit">
    <text evidence="9">Forms a stable energy-coupling factor (ECF) transporter complex composed of 2 membrane-embedded substrate-binding proteins (S component), 2 ATP-binding proteins (A component) and 2 transmembrane proteins (T component).</text>
</comment>
<comment type="function">
    <text evidence="9">Transmembrane (T) component of an energy-coupling factor (ECF) ABC-transporter complex. Unlike classic ABC transporters this ECF transporter provides the energy necessary to transport a number of different substrates.</text>
</comment>
<feature type="transmembrane region" description="Helical" evidence="9">
    <location>
        <begin position="246"/>
        <end position="267"/>
    </location>
</feature>
<dbReference type="RefSeq" id="WP_006192964.1">
    <property type="nucleotide sequence ID" value="NC_015437.1"/>
</dbReference>
<evidence type="ECO:0000256" key="5">
    <source>
        <dbReference type="ARBA" id="ARBA00022475"/>
    </source>
</evidence>
<dbReference type="KEGG" id="ssg:Selsp_0865"/>
<keyword evidence="8 9" id="KW-0472">Membrane</keyword>
<keyword evidence="4 9" id="KW-0813">Transport</keyword>
<dbReference type="PANTHER" id="PTHR34857:SF2">
    <property type="entry name" value="SLL0384 PROTEIN"/>
    <property type="match status" value="1"/>
</dbReference>
<proteinExistence type="inferred from homology"/>
<dbReference type="CDD" id="cd16914">
    <property type="entry name" value="EcfT"/>
    <property type="match status" value="1"/>
</dbReference>
<dbReference type="Proteomes" id="UP000003505">
    <property type="component" value="Unassembled WGS sequence"/>
</dbReference>
<feature type="transmembrane region" description="Helical" evidence="9">
    <location>
        <begin position="76"/>
        <end position="98"/>
    </location>
</feature>
<feature type="transmembrane region" description="Helical" evidence="9">
    <location>
        <begin position="110"/>
        <end position="129"/>
    </location>
</feature>
<reference evidence="11 12" key="1">
    <citation type="submission" date="2009-09" db="EMBL/GenBank/DDBJ databases">
        <authorList>
            <person name="Weinstock G."/>
            <person name="Sodergren E."/>
            <person name="Clifton S."/>
            <person name="Fulton L."/>
            <person name="Fulton B."/>
            <person name="Courtney L."/>
            <person name="Fronick C."/>
            <person name="Harrison M."/>
            <person name="Strong C."/>
            <person name="Farmer C."/>
            <person name="Delahaunty K."/>
            <person name="Markovic C."/>
            <person name="Hall O."/>
            <person name="Minx P."/>
            <person name="Tomlinson C."/>
            <person name="Mitreva M."/>
            <person name="Nelson J."/>
            <person name="Hou S."/>
            <person name="Wollam A."/>
            <person name="Pepin K.H."/>
            <person name="Johnson M."/>
            <person name="Bhonagiri V."/>
            <person name="Nash W.E."/>
            <person name="Warren W."/>
            <person name="Chinwalla A."/>
            <person name="Mardis E.R."/>
            <person name="Wilson R.K."/>
        </authorList>
    </citation>
    <scope>NUCLEOTIDE SEQUENCE [LARGE SCALE GENOMIC DNA]</scope>
    <source>
        <strain evidence="11">ATCC 35185</strain>
        <strain evidence="12">ATCC 35185 / DSM 20758 / VPI D19B-28</strain>
    </source>
</reference>
<evidence type="ECO:0000313" key="11">
    <source>
        <dbReference type="EMBL" id="EEX76992.1"/>
    </source>
</evidence>
<keyword evidence="6 9" id="KW-0812">Transmembrane</keyword>
<evidence type="ECO:0000313" key="10">
    <source>
        <dbReference type="EMBL" id="AEB99829.1"/>
    </source>
</evidence>
<evidence type="ECO:0000313" key="12">
    <source>
        <dbReference type="Proteomes" id="UP000003505"/>
    </source>
</evidence>
<keyword evidence="5 9" id="KW-1003">Cell membrane</keyword>
<accession>C9LW19</accession>
<evidence type="ECO:0000256" key="7">
    <source>
        <dbReference type="ARBA" id="ARBA00022989"/>
    </source>
</evidence>
<keyword evidence="13" id="KW-1185">Reference proteome</keyword>
<evidence type="ECO:0000256" key="2">
    <source>
        <dbReference type="ARBA" id="ARBA00005660"/>
    </source>
</evidence>
<evidence type="ECO:0000256" key="8">
    <source>
        <dbReference type="ARBA" id="ARBA00023136"/>
    </source>
</evidence>
<dbReference type="InterPro" id="IPR051611">
    <property type="entry name" value="ECF_transporter_component"/>
</dbReference>
<evidence type="ECO:0000256" key="1">
    <source>
        <dbReference type="ARBA" id="ARBA00004651"/>
    </source>
</evidence>
<dbReference type="STRING" id="546271.Selsp_0865"/>
<comment type="similarity">
    <text evidence="2 9">Belongs to the energy-coupling factor EcfT family.</text>
</comment>
<gene>
    <name evidence="9" type="primary">ecfT</name>
    <name evidence="10" type="ordered locus">Selsp_0865</name>
    <name evidence="11" type="ORF">SELSPUOL_01671</name>
</gene>
<dbReference type="EMBL" id="CP002637">
    <property type="protein sequence ID" value="AEB99829.1"/>
    <property type="molecule type" value="Genomic_DNA"/>
</dbReference>
<protein>
    <recommendedName>
        <fullName evidence="3 9">Energy-coupling factor transporter transmembrane protein EcfT</fullName>
        <shortName evidence="9">ECF transporter T component EcfT</shortName>
    </recommendedName>
</protein>
<dbReference type="GO" id="GO:0022857">
    <property type="term" value="F:transmembrane transporter activity"/>
    <property type="evidence" value="ECO:0007669"/>
    <property type="project" value="UniProtKB-UniRule"/>
</dbReference>
<dbReference type="InterPro" id="IPR003339">
    <property type="entry name" value="ABC/ECF_trnsptr_transmembrane"/>
</dbReference>
<evidence type="ECO:0000256" key="9">
    <source>
        <dbReference type="HAMAP-Rule" id="MF_01461"/>
    </source>
</evidence>
<reference evidence="10 13" key="2">
    <citation type="submission" date="2011-04" db="EMBL/GenBank/DDBJ databases">
        <title>The complete genome of Selenomonas sputigena DSM 20758.</title>
        <authorList>
            <consortium name="US DOE Joint Genome Institute (JGI-PGF)"/>
            <person name="Lucas S."/>
            <person name="Copeland A."/>
            <person name="Lapidus A."/>
            <person name="Bruce D."/>
            <person name="Goodwin L."/>
            <person name="Pitluck S."/>
            <person name="Peters L."/>
            <person name="Kyrpides N."/>
            <person name="Mavromatis K."/>
            <person name="Ivanova N."/>
            <person name="Ovchinnikova G."/>
            <person name="Teshima H."/>
            <person name="Detter J.C."/>
            <person name="Tapia R."/>
            <person name="Han C."/>
            <person name="Land M."/>
            <person name="Hauser L."/>
            <person name="Markowitz V."/>
            <person name="Cheng J.-F."/>
            <person name="Hugenholtz P."/>
            <person name="Woyke T."/>
            <person name="Wu D."/>
            <person name="Gronow S."/>
            <person name="Wellnitz S."/>
            <person name="Schneider S."/>
            <person name="Klenk H.-P."/>
            <person name="Eisen J.A."/>
        </authorList>
    </citation>
    <scope>NUCLEOTIDE SEQUENCE [LARGE SCALE GENOMIC DNA]</scope>
    <source>
        <strain evidence="10">ATCC 35185</strain>
        <strain evidence="13">ATCC 35185 / DSM 20758 / VPI D19B-28</strain>
    </source>
</reference>
<keyword evidence="7 9" id="KW-1133">Transmembrane helix</keyword>
<dbReference type="Proteomes" id="UP000011124">
    <property type="component" value="Chromosome"/>
</dbReference>
<dbReference type="HAMAP" id="MF_01461">
    <property type="entry name" value="EcfT"/>
    <property type="match status" value="1"/>
</dbReference>
<dbReference type="Pfam" id="PF02361">
    <property type="entry name" value="CbiQ"/>
    <property type="match status" value="1"/>
</dbReference>
<dbReference type="eggNOG" id="COG0619">
    <property type="taxonomic scope" value="Bacteria"/>
</dbReference>
<dbReference type="PANTHER" id="PTHR34857">
    <property type="entry name" value="SLL0384 PROTEIN"/>
    <property type="match status" value="1"/>
</dbReference>
<sequence>MLKDITLGQFFPGDSLLHRLDPRTKIVLLFFFLAAIFVFDSPLAYAALTAFTAALIAVSRVPLLLMLKALKPLSWIIAFTFVIHLVSTPGDAFFHVWLFDFTWQGAAKGFFIALRLALLILLSALLTYTTSPLALTDALETLMQPAKRVGVPAHEIAMMMTIALRFVPTLIEEADKIMKAQQARGADLTEGSVIERVKGFVPVLVPLFISAFRRADDLALAMEARCYRGGVGRTQMKALRISSIDYVAYAFGALFFAALAALKFGGIA</sequence>
<dbReference type="InterPro" id="IPR024919">
    <property type="entry name" value="EcfT"/>
</dbReference>
<dbReference type="OrthoDB" id="8075495at2"/>
<evidence type="ECO:0000313" key="13">
    <source>
        <dbReference type="Proteomes" id="UP000011124"/>
    </source>
</evidence>
<dbReference type="AlphaFoldDB" id="C9LW19"/>
<evidence type="ECO:0000256" key="4">
    <source>
        <dbReference type="ARBA" id="ARBA00022448"/>
    </source>
</evidence>
<dbReference type="HOGENOM" id="CLU_056469_2_2_9"/>
<feature type="transmembrane region" description="Helical" evidence="9">
    <location>
        <begin position="149"/>
        <end position="171"/>
    </location>
</feature>
<feature type="transmembrane region" description="Helical" evidence="9">
    <location>
        <begin position="26"/>
        <end position="56"/>
    </location>
</feature>
<comment type="subcellular location">
    <subcellularLocation>
        <location evidence="1 9">Cell membrane</location>
        <topology evidence="1 9">Multi-pass membrane protein</topology>
    </subcellularLocation>
</comment>
<name>C9LW19_SELS3</name>
<dbReference type="GO" id="GO:0005886">
    <property type="term" value="C:plasma membrane"/>
    <property type="evidence" value="ECO:0007669"/>
    <property type="project" value="UniProtKB-SubCell"/>
</dbReference>
<evidence type="ECO:0000256" key="6">
    <source>
        <dbReference type="ARBA" id="ARBA00022692"/>
    </source>
</evidence>